<sequence length="112" mass="12453">MSDDRQSDPDVDYTMHTRVHCHADALARNANALNRLAEQMDDRDTGKTAAGRPRWRAYAIAVLRIALIVVGIPLVWIYRTELDWSIWKAAAATLVLVLLATGQTVLAAVWSP</sequence>
<dbReference type="RefSeq" id="WP_095795161.1">
    <property type="nucleotide sequence ID" value="NZ_NSFD01000055.1"/>
</dbReference>
<accession>A0A2A2ZBL9</accession>
<dbReference type="AlphaFoldDB" id="A0A2A2ZBL9"/>
<comment type="caution">
    <text evidence="2">The sequence shown here is derived from an EMBL/GenBank/DDBJ whole genome shotgun (WGS) entry which is preliminary data.</text>
</comment>
<gene>
    <name evidence="2" type="ORF">CKJ66_26200</name>
</gene>
<feature type="transmembrane region" description="Helical" evidence="1">
    <location>
        <begin position="90"/>
        <end position="110"/>
    </location>
</feature>
<keyword evidence="1" id="KW-1133">Transmembrane helix</keyword>
<keyword evidence="1" id="KW-0472">Membrane</keyword>
<organism evidence="2 3">
    <name type="scientific">Mycobacterium avium</name>
    <dbReference type="NCBI Taxonomy" id="1764"/>
    <lineage>
        <taxon>Bacteria</taxon>
        <taxon>Bacillati</taxon>
        <taxon>Actinomycetota</taxon>
        <taxon>Actinomycetes</taxon>
        <taxon>Mycobacteriales</taxon>
        <taxon>Mycobacteriaceae</taxon>
        <taxon>Mycobacterium</taxon>
        <taxon>Mycobacterium avium complex (MAC)</taxon>
    </lineage>
</organism>
<feature type="transmembrane region" description="Helical" evidence="1">
    <location>
        <begin position="57"/>
        <end position="78"/>
    </location>
</feature>
<name>A0A2A2ZBL9_MYCAV</name>
<evidence type="ECO:0000256" key="1">
    <source>
        <dbReference type="SAM" id="Phobius"/>
    </source>
</evidence>
<dbReference type="EMBL" id="NSFD01000055">
    <property type="protein sequence ID" value="PBA23760.1"/>
    <property type="molecule type" value="Genomic_DNA"/>
</dbReference>
<reference evidence="2 3" key="1">
    <citation type="submission" date="2017-08" db="EMBL/GenBank/DDBJ databases">
        <title>Phylogenetic analysis of Mycobacterium avium complex whole genomes.</title>
        <authorList>
            <person name="Caverly L.J."/>
            <person name="Spilker T."/>
            <person name="Lipuma J."/>
        </authorList>
    </citation>
    <scope>NUCLEOTIDE SEQUENCE [LARGE SCALE GENOMIC DNA]</scope>
    <source>
        <strain evidence="2 3">FLAC0165</strain>
    </source>
</reference>
<protein>
    <submittedName>
        <fullName evidence="2">Uncharacterized protein</fullName>
    </submittedName>
</protein>
<evidence type="ECO:0000313" key="3">
    <source>
        <dbReference type="Proteomes" id="UP000217768"/>
    </source>
</evidence>
<proteinExistence type="predicted"/>
<evidence type="ECO:0000313" key="2">
    <source>
        <dbReference type="EMBL" id="PBA23760.1"/>
    </source>
</evidence>
<dbReference type="Proteomes" id="UP000217768">
    <property type="component" value="Unassembled WGS sequence"/>
</dbReference>
<keyword evidence="1" id="KW-0812">Transmembrane</keyword>